<evidence type="ECO:0000256" key="2">
    <source>
        <dbReference type="ARBA" id="ARBA00004613"/>
    </source>
</evidence>
<evidence type="ECO:0000256" key="9">
    <source>
        <dbReference type="ARBA" id="ARBA00023033"/>
    </source>
</evidence>
<comment type="similarity">
    <text evidence="13">Belongs to the polysaccharide monooxygenase AA9 family.</text>
</comment>
<dbReference type="AlphaFoldDB" id="A0A5C3QJ13"/>
<feature type="signal peptide" evidence="16">
    <location>
        <begin position="1"/>
        <end position="18"/>
    </location>
</feature>
<dbReference type="Proteomes" id="UP000305067">
    <property type="component" value="Unassembled WGS sequence"/>
</dbReference>
<comment type="catalytic activity">
    <reaction evidence="14">
        <text>[(1-&gt;4)-beta-D-glucosyl]n+m + reduced acceptor + O2 = 4-dehydro-beta-D-glucosyl-[(1-&gt;4)-beta-D-glucosyl]n-1 + [(1-&gt;4)-beta-D-glucosyl]m + acceptor + H2O.</text>
        <dbReference type="EC" id="1.14.99.56"/>
    </reaction>
</comment>
<protein>
    <recommendedName>
        <fullName evidence="15">lytic cellulose monooxygenase (C4-dehydrogenating)</fullName>
        <ecNumber evidence="15">1.14.99.56</ecNumber>
    </recommendedName>
</protein>
<dbReference type="GO" id="GO:0030245">
    <property type="term" value="P:cellulose catabolic process"/>
    <property type="evidence" value="ECO:0007669"/>
    <property type="project" value="UniProtKB-KW"/>
</dbReference>
<evidence type="ECO:0000256" key="1">
    <source>
        <dbReference type="ARBA" id="ARBA00001973"/>
    </source>
</evidence>
<keyword evidence="7" id="KW-0560">Oxidoreductase</keyword>
<keyword evidence="5 16" id="KW-0732">Signal</keyword>
<evidence type="ECO:0000313" key="19">
    <source>
        <dbReference type="Proteomes" id="UP000305067"/>
    </source>
</evidence>
<dbReference type="OrthoDB" id="3496539at2759"/>
<keyword evidence="11" id="KW-0119">Carbohydrate metabolism</keyword>
<evidence type="ECO:0000256" key="13">
    <source>
        <dbReference type="ARBA" id="ARBA00044502"/>
    </source>
</evidence>
<evidence type="ECO:0000256" key="11">
    <source>
        <dbReference type="ARBA" id="ARBA00023277"/>
    </source>
</evidence>
<evidence type="ECO:0000256" key="8">
    <source>
        <dbReference type="ARBA" id="ARBA00023008"/>
    </source>
</evidence>
<comment type="cofactor">
    <cofactor evidence="1">
        <name>Cu(2+)</name>
        <dbReference type="ChEBI" id="CHEBI:29036"/>
    </cofactor>
</comment>
<keyword evidence="19" id="KW-1185">Reference proteome</keyword>
<dbReference type="GO" id="GO:0004497">
    <property type="term" value="F:monooxygenase activity"/>
    <property type="evidence" value="ECO:0007669"/>
    <property type="project" value="UniProtKB-KW"/>
</dbReference>
<keyword evidence="6" id="KW-0136">Cellulose degradation</keyword>
<keyword evidence="4" id="KW-0479">Metal-binding</keyword>
<dbReference type="PANTHER" id="PTHR33353">
    <property type="entry name" value="PUTATIVE (AFU_ORTHOLOGUE AFUA_1G12560)-RELATED"/>
    <property type="match status" value="1"/>
</dbReference>
<proteinExistence type="inferred from homology"/>
<dbReference type="GO" id="GO:0046872">
    <property type="term" value="F:metal ion binding"/>
    <property type="evidence" value="ECO:0007669"/>
    <property type="project" value="UniProtKB-KW"/>
</dbReference>
<comment type="subcellular location">
    <subcellularLocation>
        <location evidence="2">Secreted</location>
    </subcellularLocation>
</comment>
<gene>
    <name evidence="18" type="ORF">BDV98DRAFT_582578</name>
</gene>
<evidence type="ECO:0000256" key="14">
    <source>
        <dbReference type="ARBA" id="ARBA00045077"/>
    </source>
</evidence>
<evidence type="ECO:0000256" key="5">
    <source>
        <dbReference type="ARBA" id="ARBA00022729"/>
    </source>
</evidence>
<keyword evidence="12" id="KW-0624">Polysaccharide degradation</keyword>
<dbReference type="PANTHER" id="PTHR33353:SF10">
    <property type="entry name" value="ENDO-BETA-1,4-GLUCANASE D"/>
    <property type="match status" value="1"/>
</dbReference>
<dbReference type="EC" id="1.14.99.56" evidence="15"/>
<dbReference type="EMBL" id="ML178824">
    <property type="protein sequence ID" value="TFL01517.1"/>
    <property type="molecule type" value="Genomic_DNA"/>
</dbReference>
<evidence type="ECO:0000256" key="4">
    <source>
        <dbReference type="ARBA" id="ARBA00022723"/>
    </source>
</evidence>
<evidence type="ECO:0000259" key="17">
    <source>
        <dbReference type="Pfam" id="PF03443"/>
    </source>
</evidence>
<evidence type="ECO:0000256" key="3">
    <source>
        <dbReference type="ARBA" id="ARBA00022525"/>
    </source>
</evidence>
<evidence type="ECO:0000256" key="12">
    <source>
        <dbReference type="ARBA" id="ARBA00023326"/>
    </source>
</evidence>
<keyword evidence="10" id="KW-1015">Disulfide bond</keyword>
<keyword evidence="9" id="KW-0503">Monooxygenase</keyword>
<organism evidence="18 19">
    <name type="scientific">Pterulicium gracile</name>
    <dbReference type="NCBI Taxonomy" id="1884261"/>
    <lineage>
        <taxon>Eukaryota</taxon>
        <taxon>Fungi</taxon>
        <taxon>Dikarya</taxon>
        <taxon>Basidiomycota</taxon>
        <taxon>Agaricomycotina</taxon>
        <taxon>Agaricomycetes</taxon>
        <taxon>Agaricomycetidae</taxon>
        <taxon>Agaricales</taxon>
        <taxon>Pleurotineae</taxon>
        <taxon>Pterulaceae</taxon>
        <taxon>Pterulicium</taxon>
    </lineage>
</organism>
<reference evidence="18 19" key="1">
    <citation type="journal article" date="2019" name="Nat. Ecol. Evol.">
        <title>Megaphylogeny resolves global patterns of mushroom evolution.</title>
        <authorList>
            <person name="Varga T."/>
            <person name="Krizsan K."/>
            <person name="Foldi C."/>
            <person name="Dima B."/>
            <person name="Sanchez-Garcia M."/>
            <person name="Sanchez-Ramirez S."/>
            <person name="Szollosi G.J."/>
            <person name="Szarkandi J.G."/>
            <person name="Papp V."/>
            <person name="Albert L."/>
            <person name="Andreopoulos W."/>
            <person name="Angelini C."/>
            <person name="Antonin V."/>
            <person name="Barry K.W."/>
            <person name="Bougher N.L."/>
            <person name="Buchanan P."/>
            <person name="Buyck B."/>
            <person name="Bense V."/>
            <person name="Catcheside P."/>
            <person name="Chovatia M."/>
            <person name="Cooper J."/>
            <person name="Damon W."/>
            <person name="Desjardin D."/>
            <person name="Finy P."/>
            <person name="Geml J."/>
            <person name="Haridas S."/>
            <person name="Hughes K."/>
            <person name="Justo A."/>
            <person name="Karasinski D."/>
            <person name="Kautmanova I."/>
            <person name="Kiss B."/>
            <person name="Kocsube S."/>
            <person name="Kotiranta H."/>
            <person name="LaButti K.M."/>
            <person name="Lechner B.E."/>
            <person name="Liimatainen K."/>
            <person name="Lipzen A."/>
            <person name="Lukacs Z."/>
            <person name="Mihaltcheva S."/>
            <person name="Morgado L.N."/>
            <person name="Niskanen T."/>
            <person name="Noordeloos M.E."/>
            <person name="Ohm R.A."/>
            <person name="Ortiz-Santana B."/>
            <person name="Ovrebo C."/>
            <person name="Racz N."/>
            <person name="Riley R."/>
            <person name="Savchenko A."/>
            <person name="Shiryaev A."/>
            <person name="Soop K."/>
            <person name="Spirin V."/>
            <person name="Szebenyi C."/>
            <person name="Tomsovsky M."/>
            <person name="Tulloss R.E."/>
            <person name="Uehling J."/>
            <person name="Grigoriev I.V."/>
            <person name="Vagvolgyi C."/>
            <person name="Papp T."/>
            <person name="Martin F.M."/>
            <person name="Miettinen O."/>
            <person name="Hibbett D.S."/>
            <person name="Nagy L.G."/>
        </authorList>
    </citation>
    <scope>NUCLEOTIDE SEQUENCE [LARGE SCALE GENOMIC DNA]</scope>
    <source>
        <strain evidence="18 19">CBS 309.79</strain>
    </source>
</reference>
<evidence type="ECO:0000256" key="10">
    <source>
        <dbReference type="ARBA" id="ARBA00023157"/>
    </source>
</evidence>
<sequence>MKLTASTCALLVATQALGHYTFPSLIINGVTLPAWQSVRRTNNWEDRNPVTDVNNINLRCYTSQTNAKASTALVNAGSKIGFALNQSIYHKGVMNVYMAKVPQGTTAADWDGAGNVWFKVHEIGPITNGGSSISFPTDDMLRFEFDLPRALPSGQYLIRAEHIALQEAAQVNGAQFYLGCGQIEIAGGGNGNPGPLVAIPGVYDARDTSIHIDIYWPVPATYRNPGPAVWRG</sequence>
<dbReference type="Gene3D" id="2.70.50.70">
    <property type="match status" value="1"/>
</dbReference>
<evidence type="ECO:0000256" key="15">
    <source>
        <dbReference type="ARBA" id="ARBA00047174"/>
    </source>
</evidence>
<dbReference type="CDD" id="cd21175">
    <property type="entry name" value="LPMO_AA9"/>
    <property type="match status" value="1"/>
</dbReference>
<dbReference type="GO" id="GO:0016787">
    <property type="term" value="F:hydrolase activity"/>
    <property type="evidence" value="ECO:0007669"/>
    <property type="project" value="UniProtKB-KW"/>
</dbReference>
<dbReference type="STRING" id="1884261.A0A5C3QJ13"/>
<dbReference type="InterPro" id="IPR049892">
    <property type="entry name" value="AA9"/>
</dbReference>
<dbReference type="GO" id="GO:0005576">
    <property type="term" value="C:extracellular region"/>
    <property type="evidence" value="ECO:0007669"/>
    <property type="project" value="UniProtKB-SubCell"/>
</dbReference>
<evidence type="ECO:0000256" key="7">
    <source>
        <dbReference type="ARBA" id="ARBA00023002"/>
    </source>
</evidence>
<evidence type="ECO:0000256" key="16">
    <source>
        <dbReference type="SAM" id="SignalP"/>
    </source>
</evidence>
<dbReference type="InterPro" id="IPR005103">
    <property type="entry name" value="AA9_LPMO"/>
</dbReference>
<evidence type="ECO:0000313" key="18">
    <source>
        <dbReference type="EMBL" id="TFL01517.1"/>
    </source>
</evidence>
<keyword evidence="3" id="KW-0964">Secreted</keyword>
<accession>A0A5C3QJ13</accession>
<keyword evidence="8" id="KW-0186">Copper</keyword>
<feature type="chain" id="PRO_5022909048" description="lytic cellulose monooxygenase (C4-dehydrogenating)" evidence="16">
    <location>
        <begin position="19"/>
        <end position="232"/>
    </location>
</feature>
<name>A0A5C3QJ13_9AGAR</name>
<evidence type="ECO:0000256" key="6">
    <source>
        <dbReference type="ARBA" id="ARBA00023001"/>
    </source>
</evidence>
<feature type="domain" description="Auxiliary Activity family 9 catalytic" evidence="17">
    <location>
        <begin position="19"/>
        <end position="218"/>
    </location>
</feature>
<dbReference type="Pfam" id="PF03443">
    <property type="entry name" value="AA9"/>
    <property type="match status" value="1"/>
</dbReference>
<keyword evidence="18" id="KW-0378">Hydrolase</keyword>